<keyword evidence="1" id="KW-0812">Transmembrane</keyword>
<dbReference type="PRINTS" id="PR00111">
    <property type="entry name" value="ABHYDROLASE"/>
</dbReference>
<protein>
    <submittedName>
        <fullName evidence="3">2-hydroxy-6-oxononadienedioate/2-hydroxy-6-oxonon atrienedioate hydrolase</fullName>
        <ecNumber evidence="3">3.7.1.14</ecNumber>
    </submittedName>
</protein>
<dbReference type="InterPro" id="IPR029058">
    <property type="entry name" value="AB_hydrolase_fold"/>
</dbReference>
<dbReference type="GO" id="GO:0016787">
    <property type="term" value="F:hydrolase activity"/>
    <property type="evidence" value="ECO:0007669"/>
    <property type="project" value="UniProtKB-KW"/>
</dbReference>
<dbReference type="EMBL" id="LR134441">
    <property type="protein sequence ID" value="VEI00693.1"/>
    <property type="molecule type" value="Genomic_DNA"/>
</dbReference>
<accession>A0A3S4WTQ8</accession>
<dbReference type="KEGG" id="cant:NCTC13489_02242"/>
<evidence type="ECO:0000313" key="3">
    <source>
        <dbReference type="EMBL" id="VEI00693.1"/>
    </source>
</evidence>
<sequence length="298" mass="34303">MFLFLNRRSWRFDQKNLNLIYKRFQINLIWRLICIFANAYSVRFMIFKTKKDKKFAFIEAGEGEPVILLHGLMGGLSNFDNTVKYFAEKGYKVFVPVLPIYDLPVLNTNLTTIAKHVAKFIEEKVKRPATIVGNSMGGHVGLILTLARPELVANLVLTGSSGLYERSFGDSFPRKSDKVYIRKKTEEVFFDPKVATNELVEEVFSVVNDRMKGIKTVMLARSAIKHNMLNDLPKITIPVCLIWGKHDNVTPPEVAVDMHKFLPNSDLFWIEECGHAAMMEKPDEFNHILYSWLQKQKK</sequence>
<gene>
    <name evidence="3" type="primary">mhpC_1</name>
    <name evidence="3" type="ORF">NCTC13489_02242</name>
</gene>
<evidence type="ECO:0000259" key="2">
    <source>
        <dbReference type="Pfam" id="PF12697"/>
    </source>
</evidence>
<keyword evidence="3" id="KW-0378">Hydrolase</keyword>
<feature type="domain" description="AB hydrolase-1" evidence="2">
    <location>
        <begin position="66"/>
        <end position="286"/>
    </location>
</feature>
<dbReference type="Pfam" id="PF12697">
    <property type="entry name" value="Abhydrolase_6"/>
    <property type="match status" value="1"/>
</dbReference>
<organism evidence="3 4">
    <name type="scientific">Kaistella antarctica</name>
    <dbReference type="NCBI Taxonomy" id="266748"/>
    <lineage>
        <taxon>Bacteria</taxon>
        <taxon>Pseudomonadati</taxon>
        <taxon>Bacteroidota</taxon>
        <taxon>Flavobacteriia</taxon>
        <taxon>Flavobacteriales</taxon>
        <taxon>Weeksellaceae</taxon>
        <taxon>Chryseobacterium group</taxon>
        <taxon>Kaistella</taxon>
    </lineage>
</organism>
<evidence type="ECO:0000313" key="4">
    <source>
        <dbReference type="Proteomes" id="UP000270036"/>
    </source>
</evidence>
<dbReference type="SUPFAM" id="SSF53474">
    <property type="entry name" value="alpha/beta-Hydrolases"/>
    <property type="match status" value="1"/>
</dbReference>
<dbReference type="EC" id="3.7.1.14" evidence="3"/>
<proteinExistence type="predicted"/>
<dbReference type="STRING" id="266748.HY04_06145"/>
<reference evidence="3 4" key="1">
    <citation type="submission" date="2018-12" db="EMBL/GenBank/DDBJ databases">
        <authorList>
            <consortium name="Pathogen Informatics"/>
        </authorList>
    </citation>
    <scope>NUCLEOTIDE SEQUENCE [LARGE SCALE GENOMIC DNA]</scope>
    <source>
        <strain evidence="3 4">NCTC13489</strain>
    </source>
</reference>
<dbReference type="Gene3D" id="3.40.50.1820">
    <property type="entry name" value="alpha/beta hydrolase"/>
    <property type="match status" value="1"/>
</dbReference>
<keyword evidence="1" id="KW-0472">Membrane</keyword>
<evidence type="ECO:0000256" key="1">
    <source>
        <dbReference type="SAM" id="Phobius"/>
    </source>
</evidence>
<name>A0A3S4WTQ8_9FLAO</name>
<feature type="transmembrane region" description="Helical" evidence="1">
    <location>
        <begin position="28"/>
        <end position="46"/>
    </location>
</feature>
<dbReference type="AlphaFoldDB" id="A0A3S4WTQ8"/>
<keyword evidence="1" id="KW-1133">Transmembrane helix</keyword>
<dbReference type="PANTHER" id="PTHR46438">
    <property type="entry name" value="ALPHA/BETA-HYDROLASES SUPERFAMILY PROTEIN"/>
    <property type="match status" value="1"/>
</dbReference>
<dbReference type="InterPro" id="IPR000073">
    <property type="entry name" value="AB_hydrolase_1"/>
</dbReference>
<dbReference type="Proteomes" id="UP000270036">
    <property type="component" value="Chromosome"/>
</dbReference>